<dbReference type="AlphaFoldDB" id="A0A392QAN6"/>
<accession>A0A392QAN6</accession>
<comment type="caution">
    <text evidence="1">The sequence shown here is derived from an EMBL/GenBank/DDBJ whole genome shotgun (WGS) entry which is preliminary data.</text>
</comment>
<keyword evidence="2" id="KW-1185">Reference proteome</keyword>
<name>A0A392QAN6_9FABA</name>
<sequence>PLNPKRFANIGKALKDYAFQKLISQFISEPTTSEPSSSHIPETPHVTNPELAKICNNILNRMKSLHQLRIQNEYFNELVEFQLNTRELVKGVNKEFETSQLKKKGRLSIPANFFDDTVVTNQVWKV</sequence>
<dbReference type="EMBL" id="LXQA010121695">
    <property type="protein sequence ID" value="MCI20790.1"/>
    <property type="molecule type" value="Genomic_DNA"/>
</dbReference>
<feature type="non-terminal residue" evidence="1">
    <location>
        <position position="1"/>
    </location>
</feature>
<proteinExistence type="predicted"/>
<dbReference type="Proteomes" id="UP000265520">
    <property type="component" value="Unassembled WGS sequence"/>
</dbReference>
<evidence type="ECO:0000313" key="1">
    <source>
        <dbReference type="EMBL" id="MCI20790.1"/>
    </source>
</evidence>
<protein>
    <submittedName>
        <fullName evidence="1">Uncharacterized protein</fullName>
    </submittedName>
</protein>
<organism evidence="1 2">
    <name type="scientific">Trifolium medium</name>
    <dbReference type="NCBI Taxonomy" id="97028"/>
    <lineage>
        <taxon>Eukaryota</taxon>
        <taxon>Viridiplantae</taxon>
        <taxon>Streptophyta</taxon>
        <taxon>Embryophyta</taxon>
        <taxon>Tracheophyta</taxon>
        <taxon>Spermatophyta</taxon>
        <taxon>Magnoliopsida</taxon>
        <taxon>eudicotyledons</taxon>
        <taxon>Gunneridae</taxon>
        <taxon>Pentapetalae</taxon>
        <taxon>rosids</taxon>
        <taxon>fabids</taxon>
        <taxon>Fabales</taxon>
        <taxon>Fabaceae</taxon>
        <taxon>Papilionoideae</taxon>
        <taxon>50 kb inversion clade</taxon>
        <taxon>NPAAA clade</taxon>
        <taxon>Hologalegina</taxon>
        <taxon>IRL clade</taxon>
        <taxon>Trifolieae</taxon>
        <taxon>Trifolium</taxon>
    </lineage>
</organism>
<evidence type="ECO:0000313" key="2">
    <source>
        <dbReference type="Proteomes" id="UP000265520"/>
    </source>
</evidence>
<reference evidence="1 2" key="1">
    <citation type="journal article" date="2018" name="Front. Plant Sci.">
        <title>Red Clover (Trifolium pratense) and Zigzag Clover (T. medium) - A Picture of Genomic Similarities and Differences.</title>
        <authorList>
            <person name="Dluhosova J."/>
            <person name="Istvanek J."/>
            <person name="Nedelnik J."/>
            <person name="Repkova J."/>
        </authorList>
    </citation>
    <scope>NUCLEOTIDE SEQUENCE [LARGE SCALE GENOMIC DNA]</scope>
    <source>
        <strain evidence="2">cv. 10/8</strain>
        <tissue evidence="1">Leaf</tissue>
    </source>
</reference>